<dbReference type="GO" id="GO:0004879">
    <property type="term" value="F:nuclear receptor activity"/>
    <property type="evidence" value="ECO:0007669"/>
    <property type="project" value="TreeGrafter"/>
</dbReference>
<dbReference type="PROSITE" id="PS51843">
    <property type="entry name" value="NR_LBD"/>
    <property type="match status" value="1"/>
</dbReference>
<sequence>MTDSKLTKPTDLDMPLCGVCQDQATGLHYGIFTCEACKSFFRRTLIQQPPACRKDGKCEIKARRRNNCMSCRAAKCIALGMSRTKSRFGRYSAETARDAQLQKRRSSMSDASISSSSSPPTNDNEQEKIISELTRLSLELLRVRWIDATVVRREVSRSYPEREKQFIRYEAENMALCTKALITFAKGIPGWRDIPLSDQVSLVKNNHREFIFMAANFTTDEAQETIYVNGHRAMHKIQLDVLDDNDPRQPVASRLLELIGNIQQMHLTSEERALFAAVSLLTTDRCTLQFKEKAEKMRSEMLGCLQTVLDRTRNDSRKTMSRLLDILLAFRPVADRIGEVDYENMHRYADLDIPDVMRELWERDTWKELDKINEPRKPIDGERPLILIEEKTIKRIFDLGKELFNKTGGAEEAKEITSLVSPLIPRNLTSFLAEEFEEPT</sequence>
<feature type="compositionally biased region" description="Low complexity" evidence="10">
    <location>
        <begin position="108"/>
        <end position="118"/>
    </location>
</feature>
<keyword evidence="1 9" id="KW-0479">Metal-binding</keyword>
<evidence type="ECO:0000313" key="14">
    <source>
        <dbReference type="Proteomes" id="UP000549394"/>
    </source>
</evidence>
<feature type="domain" description="Nuclear receptor" evidence="11">
    <location>
        <begin position="14"/>
        <end position="88"/>
    </location>
</feature>
<dbReference type="GO" id="GO:0045944">
    <property type="term" value="P:positive regulation of transcription by RNA polymerase II"/>
    <property type="evidence" value="ECO:0007669"/>
    <property type="project" value="TreeGrafter"/>
</dbReference>
<dbReference type="GO" id="GO:0000122">
    <property type="term" value="P:negative regulation of transcription by RNA polymerase II"/>
    <property type="evidence" value="ECO:0007669"/>
    <property type="project" value="TreeGrafter"/>
</dbReference>
<evidence type="ECO:0000256" key="9">
    <source>
        <dbReference type="RuleBase" id="RU004334"/>
    </source>
</evidence>
<dbReference type="SUPFAM" id="SSF57716">
    <property type="entry name" value="Glucocorticoid receptor-like (DNA-binding domain)"/>
    <property type="match status" value="1"/>
</dbReference>
<accession>A0A7I8VKD5</accession>
<dbReference type="GO" id="GO:0000978">
    <property type="term" value="F:RNA polymerase II cis-regulatory region sequence-specific DNA binding"/>
    <property type="evidence" value="ECO:0007669"/>
    <property type="project" value="TreeGrafter"/>
</dbReference>
<evidence type="ECO:0000256" key="2">
    <source>
        <dbReference type="ARBA" id="ARBA00022771"/>
    </source>
</evidence>
<dbReference type="CDD" id="cd06916">
    <property type="entry name" value="NR_DBD_like"/>
    <property type="match status" value="1"/>
</dbReference>
<dbReference type="EMBL" id="CAJFCJ010000006">
    <property type="protein sequence ID" value="CAD5115899.1"/>
    <property type="molecule type" value="Genomic_DNA"/>
</dbReference>
<evidence type="ECO:0000259" key="11">
    <source>
        <dbReference type="PROSITE" id="PS51030"/>
    </source>
</evidence>
<evidence type="ECO:0000256" key="7">
    <source>
        <dbReference type="ARBA" id="ARBA00023170"/>
    </source>
</evidence>
<comment type="caution">
    <text evidence="13">The sequence shown here is derived from an EMBL/GenBank/DDBJ whole genome shotgun (WGS) entry which is preliminary data.</text>
</comment>
<dbReference type="SMART" id="SM00430">
    <property type="entry name" value="HOLI"/>
    <property type="match status" value="1"/>
</dbReference>
<feature type="region of interest" description="Disordered" evidence="10">
    <location>
        <begin position="90"/>
        <end position="126"/>
    </location>
</feature>
<evidence type="ECO:0000256" key="10">
    <source>
        <dbReference type="SAM" id="MobiDB-lite"/>
    </source>
</evidence>
<dbReference type="PANTHER" id="PTHR24082">
    <property type="entry name" value="NUCLEAR HORMONE RECEPTOR"/>
    <property type="match status" value="1"/>
</dbReference>
<name>A0A7I8VKD5_9ANNE</name>
<evidence type="ECO:0000256" key="6">
    <source>
        <dbReference type="ARBA" id="ARBA00023163"/>
    </source>
</evidence>
<dbReference type="PRINTS" id="PR00047">
    <property type="entry name" value="STROIDFINGER"/>
</dbReference>
<dbReference type="GO" id="GO:0030154">
    <property type="term" value="P:cell differentiation"/>
    <property type="evidence" value="ECO:0007669"/>
    <property type="project" value="TreeGrafter"/>
</dbReference>
<protein>
    <submittedName>
        <fullName evidence="13">DgyrCDS4834</fullName>
    </submittedName>
</protein>
<dbReference type="PROSITE" id="PS00031">
    <property type="entry name" value="NUCLEAR_REC_DBD_1"/>
    <property type="match status" value="1"/>
</dbReference>
<dbReference type="OrthoDB" id="5771769at2759"/>
<keyword evidence="5 9" id="KW-0238">DNA-binding</keyword>
<dbReference type="Proteomes" id="UP000549394">
    <property type="component" value="Unassembled WGS sequence"/>
</dbReference>
<keyword evidence="6 9" id="KW-0804">Transcription</keyword>
<evidence type="ECO:0000313" key="13">
    <source>
        <dbReference type="EMBL" id="CAD5115899.1"/>
    </source>
</evidence>
<keyword evidence="7 9" id="KW-0675">Receptor</keyword>
<dbReference type="GO" id="GO:0008270">
    <property type="term" value="F:zinc ion binding"/>
    <property type="evidence" value="ECO:0007669"/>
    <property type="project" value="UniProtKB-KW"/>
</dbReference>
<dbReference type="SMART" id="SM00399">
    <property type="entry name" value="ZnF_C4"/>
    <property type="match status" value="1"/>
</dbReference>
<dbReference type="Gene3D" id="1.10.565.10">
    <property type="entry name" value="Retinoid X Receptor"/>
    <property type="match status" value="1"/>
</dbReference>
<keyword evidence="3 9" id="KW-0862">Zinc</keyword>
<gene>
    <name evidence="13" type="ORF">DGYR_LOCUS4584</name>
</gene>
<dbReference type="PROSITE" id="PS51030">
    <property type="entry name" value="NUCLEAR_REC_DBD_2"/>
    <property type="match status" value="1"/>
</dbReference>
<dbReference type="InterPro" id="IPR050234">
    <property type="entry name" value="Nuclear_hormone_rcpt_NR1"/>
</dbReference>
<comment type="subcellular location">
    <subcellularLocation>
        <location evidence="9">Nucleus</location>
    </subcellularLocation>
</comment>
<evidence type="ECO:0000256" key="3">
    <source>
        <dbReference type="ARBA" id="ARBA00022833"/>
    </source>
</evidence>
<feature type="domain" description="NR LBD" evidence="12">
    <location>
        <begin position="125"/>
        <end position="364"/>
    </location>
</feature>
<keyword evidence="4 9" id="KW-0805">Transcription regulation</keyword>
<dbReference type="Pfam" id="PF00105">
    <property type="entry name" value="zf-C4"/>
    <property type="match status" value="1"/>
</dbReference>
<dbReference type="Pfam" id="PF00104">
    <property type="entry name" value="Hormone_recep"/>
    <property type="match status" value="1"/>
</dbReference>
<proteinExistence type="inferred from homology"/>
<keyword evidence="14" id="KW-1185">Reference proteome</keyword>
<reference evidence="13 14" key="1">
    <citation type="submission" date="2020-08" db="EMBL/GenBank/DDBJ databases">
        <authorList>
            <person name="Hejnol A."/>
        </authorList>
    </citation>
    <scope>NUCLEOTIDE SEQUENCE [LARGE SCALE GENOMIC DNA]</scope>
</reference>
<organism evidence="13 14">
    <name type="scientific">Dimorphilus gyrociliatus</name>
    <dbReference type="NCBI Taxonomy" id="2664684"/>
    <lineage>
        <taxon>Eukaryota</taxon>
        <taxon>Metazoa</taxon>
        <taxon>Spiralia</taxon>
        <taxon>Lophotrochozoa</taxon>
        <taxon>Annelida</taxon>
        <taxon>Polychaeta</taxon>
        <taxon>Polychaeta incertae sedis</taxon>
        <taxon>Dinophilidae</taxon>
        <taxon>Dimorphilus</taxon>
    </lineage>
</organism>
<evidence type="ECO:0000256" key="8">
    <source>
        <dbReference type="ARBA" id="ARBA00023242"/>
    </source>
</evidence>
<dbReference type="GO" id="GO:0005634">
    <property type="term" value="C:nucleus"/>
    <property type="evidence" value="ECO:0007669"/>
    <property type="project" value="UniProtKB-SubCell"/>
</dbReference>
<dbReference type="InterPro" id="IPR001628">
    <property type="entry name" value="Znf_hrmn_rcpt"/>
</dbReference>
<comment type="similarity">
    <text evidence="9">Belongs to the nuclear hormone receptor family.</text>
</comment>
<keyword evidence="8 9" id="KW-0539">Nucleus</keyword>
<evidence type="ECO:0000256" key="1">
    <source>
        <dbReference type="ARBA" id="ARBA00022723"/>
    </source>
</evidence>
<keyword evidence="2 9" id="KW-0863">Zinc-finger</keyword>
<dbReference type="Gene3D" id="3.30.50.10">
    <property type="entry name" value="Erythroid Transcription Factor GATA-1, subunit A"/>
    <property type="match status" value="1"/>
</dbReference>
<dbReference type="InterPro" id="IPR000536">
    <property type="entry name" value="Nucl_hrmn_rcpt_lig-bd"/>
</dbReference>
<dbReference type="InterPro" id="IPR001723">
    <property type="entry name" value="Nuclear_hrmn_rcpt"/>
</dbReference>
<evidence type="ECO:0000259" key="12">
    <source>
        <dbReference type="PROSITE" id="PS51843"/>
    </source>
</evidence>
<dbReference type="AlphaFoldDB" id="A0A7I8VKD5"/>
<dbReference type="InterPro" id="IPR035500">
    <property type="entry name" value="NHR-like_dom_sf"/>
</dbReference>
<dbReference type="PRINTS" id="PR00398">
    <property type="entry name" value="STRDHORMONER"/>
</dbReference>
<dbReference type="PANTHER" id="PTHR24082:SF283">
    <property type="entry name" value="NUCLEAR HORMONE RECEPTOR HR96"/>
    <property type="match status" value="1"/>
</dbReference>
<dbReference type="SUPFAM" id="SSF48508">
    <property type="entry name" value="Nuclear receptor ligand-binding domain"/>
    <property type="match status" value="1"/>
</dbReference>
<evidence type="ECO:0000256" key="4">
    <source>
        <dbReference type="ARBA" id="ARBA00023015"/>
    </source>
</evidence>
<dbReference type="InterPro" id="IPR013088">
    <property type="entry name" value="Znf_NHR/GATA"/>
</dbReference>
<evidence type="ECO:0000256" key="5">
    <source>
        <dbReference type="ARBA" id="ARBA00023125"/>
    </source>
</evidence>